<keyword evidence="3" id="KW-1185">Reference proteome</keyword>
<sequence length="262" mass="29432">MLARLTMKAVGFLDLTAVRVESSSRSCTCGESSIVLKLNALSHFIPPLPSEAWQRVSGVYNAFKLAPLCVSLQETITQDFDNVAQLLLDLEHCEQDSVLNALPIGLLEHEPRRLHAKASIHTWNHERTPHGRHRCRRRRSSIFASPLLIPSTHPSTPNIIITLAPSQPGEMSCRVPLQDSAFGDRLTVPLHPTFNNSYPPLVPPKQRLNSHIHTTQLHWESINGRRKTILPSIEEQTQKGMFSKPLSLKRKPARRPQSLSEP</sequence>
<feature type="region of interest" description="Disordered" evidence="1">
    <location>
        <begin position="233"/>
        <end position="262"/>
    </location>
</feature>
<accession>A0A9P6EL98</accession>
<comment type="caution">
    <text evidence="2">The sequence shown here is derived from an EMBL/GenBank/DDBJ whole genome shotgun (WGS) entry which is preliminary data.</text>
</comment>
<dbReference type="OrthoDB" id="3260913at2759"/>
<gene>
    <name evidence="2" type="ORF">CPB83DRAFT_903983</name>
</gene>
<dbReference type="AlphaFoldDB" id="A0A9P6EL98"/>
<name>A0A9P6EL98_9AGAR</name>
<evidence type="ECO:0000313" key="3">
    <source>
        <dbReference type="Proteomes" id="UP000807306"/>
    </source>
</evidence>
<evidence type="ECO:0000256" key="1">
    <source>
        <dbReference type="SAM" id="MobiDB-lite"/>
    </source>
</evidence>
<dbReference type="Proteomes" id="UP000807306">
    <property type="component" value="Unassembled WGS sequence"/>
</dbReference>
<dbReference type="EMBL" id="MU157833">
    <property type="protein sequence ID" value="KAF9531833.1"/>
    <property type="molecule type" value="Genomic_DNA"/>
</dbReference>
<evidence type="ECO:0000313" key="2">
    <source>
        <dbReference type="EMBL" id="KAF9531833.1"/>
    </source>
</evidence>
<proteinExistence type="predicted"/>
<reference evidence="2" key="1">
    <citation type="submission" date="2020-11" db="EMBL/GenBank/DDBJ databases">
        <authorList>
            <consortium name="DOE Joint Genome Institute"/>
            <person name="Ahrendt S."/>
            <person name="Riley R."/>
            <person name="Andreopoulos W."/>
            <person name="Labutti K."/>
            <person name="Pangilinan J."/>
            <person name="Ruiz-Duenas F.J."/>
            <person name="Barrasa J.M."/>
            <person name="Sanchez-Garcia M."/>
            <person name="Camarero S."/>
            <person name="Miyauchi S."/>
            <person name="Serrano A."/>
            <person name="Linde D."/>
            <person name="Babiker R."/>
            <person name="Drula E."/>
            <person name="Ayuso-Fernandez I."/>
            <person name="Pacheco R."/>
            <person name="Padilla G."/>
            <person name="Ferreira P."/>
            <person name="Barriuso J."/>
            <person name="Kellner H."/>
            <person name="Castanera R."/>
            <person name="Alfaro M."/>
            <person name="Ramirez L."/>
            <person name="Pisabarro A.G."/>
            <person name="Kuo A."/>
            <person name="Tritt A."/>
            <person name="Lipzen A."/>
            <person name="He G."/>
            <person name="Yan M."/>
            <person name="Ng V."/>
            <person name="Cullen D."/>
            <person name="Martin F."/>
            <person name="Rosso M.-N."/>
            <person name="Henrissat B."/>
            <person name="Hibbett D."/>
            <person name="Martinez A.T."/>
            <person name="Grigoriev I.V."/>
        </authorList>
    </citation>
    <scope>NUCLEOTIDE SEQUENCE</scope>
    <source>
        <strain evidence="2">CBS 506.95</strain>
    </source>
</reference>
<organism evidence="2 3">
    <name type="scientific">Crepidotus variabilis</name>
    <dbReference type="NCBI Taxonomy" id="179855"/>
    <lineage>
        <taxon>Eukaryota</taxon>
        <taxon>Fungi</taxon>
        <taxon>Dikarya</taxon>
        <taxon>Basidiomycota</taxon>
        <taxon>Agaricomycotina</taxon>
        <taxon>Agaricomycetes</taxon>
        <taxon>Agaricomycetidae</taxon>
        <taxon>Agaricales</taxon>
        <taxon>Agaricineae</taxon>
        <taxon>Crepidotaceae</taxon>
        <taxon>Crepidotus</taxon>
    </lineage>
</organism>
<protein>
    <submittedName>
        <fullName evidence="2">Uncharacterized protein</fullName>
    </submittedName>
</protein>